<keyword evidence="1 5" id="KW-0808">Transferase</keyword>
<comment type="caution">
    <text evidence="5">The sequence shown here is derived from an EMBL/GenBank/DDBJ whole genome shotgun (WGS) entry which is preliminary data.</text>
</comment>
<protein>
    <submittedName>
        <fullName evidence="5">Ribosomal-protein-alanine N-acetyltransferase</fullName>
        <ecNumber evidence="5">2.3.1.267</ecNumber>
    </submittedName>
</protein>
<dbReference type="PANTHER" id="PTHR43792:SF8">
    <property type="entry name" value="[RIBOSOMAL PROTEIN US5]-ALANINE N-ACETYLTRANSFERASE"/>
    <property type="match status" value="1"/>
</dbReference>
<keyword evidence="2 5" id="KW-0012">Acyltransferase</keyword>
<dbReference type="PANTHER" id="PTHR43792">
    <property type="entry name" value="GNAT FAMILY, PUTATIVE (AFU_ORTHOLOGUE AFUA_3G00765)-RELATED-RELATED"/>
    <property type="match status" value="1"/>
</dbReference>
<dbReference type="SUPFAM" id="SSF55729">
    <property type="entry name" value="Acyl-CoA N-acyltransferases (Nat)"/>
    <property type="match status" value="1"/>
</dbReference>
<evidence type="ECO:0000256" key="3">
    <source>
        <dbReference type="ARBA" id="ARBA00038502"/>
    </source>
</evidence>
<dbReference type="InterPro" id="IPR051531">
    <property type="entry name" value="N-acetyltransferase"/>
</dbReference>
<dbReference type="Proteomes" id="UP000578077">
    <property type="component" value="Unassembled WGS sequence"/>
</dbReference>
<accession>A0A841E7U8</accession>
<proteinExistence type="inferred from homology"/>
<evidence type="ECO:0000259" key="4">
    <source>
        <dbReference type="PROSITE" id="PS51186"/>
    </source>
</evidence>
<dbReference type="InterPro" id="IPR016181">
    <property type="entry name" value="Acyl_CoA_acyltransferase"/>
</dbReference>
<dbReference type="InterPro" id="IPR000182">
    <property type="entry name" value="GNAT_dom"/>
</dbReference>
<reference evidence="5 6" key="1">
    <citation type="submission" date="2020-08" db="EMBL/GenBank/DDBJ databases">
        <title>Sequencing the genomes of 1000 actinobacteria strains.</title>
        <authorList>
            <person name="Klenk H.-P."/>
        </authorList>
    </citation>
    <scope>NUCLEOTIDE SEQUENCE [LARGE SCALE GENOMIC DNA]</scope>
    <source>
        <strain evidence="5 6">DSM 44593</strain>
    </source>
</reference>
<dbReference type="RefSeq" id="WP_184633501.1">
    <property type="nucleotide sequence ID" value="NZ_BAABKT010000003.1"/>
</dbReference>
<dbReference type="Gene3D" id="3.40.630.30">
    <property type="match status" value="1"/>
</dbReference>
<evidence type="ECO:0000313" key="6">
    <source>
        <dbReference type="Proteomes" id="UP000578077"/>
    </source>
</evidence>
<dbReference type="AlphaFoldDB" id="A0A841E7U8"/>
<dbReference type="Pfam" id="PF13302">
    <property type="entry name" value="Acetyltransf_3"/>
    <property type="match status" value="1"/>
</dbReference>
<sequence>MPTTRLVTPEDAPELAELLRGNREFLAPWEPERDDSYFTAATQRTLLERARAEHAAGRMLPLAVLDGTDRIAGRITVNGIVRGAFLSATVGYWVSRSHNGRGLATEAVAETVRTAFADLGLHRIEAATLPHNTASQRVLLRNGFTAYGRAPQYLRIAGHWQEHILYQVLNTRM</sequence>
<evidence type="ECO:0000256" key="2">
    <source>
        <dbReference type="ARBA" id="ARBA00023315"/>
    </source>
</evidence>
<dbReference type="GO" id="GO:0005737">
    <property type="term" value="C:cytoplasm"/>
    <property type="evidence" value="ECO:0007669"/>
    <property type="project" value="TreeGrafter"/>
</dbReference>
<dbReference type="EC" id="2.3.1.267" evidence="5"/>
<evidence type="ECO:0000256" key="1">
    <source>
        <dbReference type="ARBA" id="ARBA00022679"/>
    </source>
</evidence>
<organism evidence="5 6">
    <name type="scientific">Streptomonospora salina</name>
    <dbReference type="NCBI Taxonomy" id="104205"/>
    <lineage>
        <taxon>Bacteria</taxon>
        <taxon>Bacillati</taxon>
        <taxon>Actinomycetota</taxon>
        <taxon>Actinomycetes</taxon>
        <taxon>Streptosporangiales</taxon>
        <taxon>Nocardiopsidaceae</taxon>
        <taxon>Streptomonospora</taxon>
    </lineage>
</organism>
<keyword evidence="6" id="KW-1185">Reference proteome</keyword>
<evidence type="ECO:0000313" key="5">
    <source>
        <dbReference type="EMBL" id="MBB5997198.1"/>
    </source>
</evidence>
<dbReference type="EMBL" id="JACHLY010000001">
    <property type="protein sequence ID" value="MBB5997198.1"/>
    <property type="molecule type" value="Genomic_DNA"/>
</dbReference>
<comment type="similarity">
    <text evidence="3">Belongs to the acetyltransferase family. RimJ subfamily.</text>
</comment>
<gene>
    <name evidence="5" type="ORF">HNR25_000949</name>
</gene>
<feature type="domain" description="N-acetyltransferase" evidence="4">
    <location>
        <begin position="2"/>
        <end position="171"/>
    </location>
</feature>
<dbReference type="GO" id="GO:0008999">
    <property type="term" value="F:protein-N-terminal-alanine acetyltransferase activity"/>
    <property type="evidence" value="ECO:0007669"/>
    <property type="project" value="UniProtKB-EC"/>
</dbReference>
<name>A0A841E7U8_9ACTN</name>
<dbReference type="PROSITE" id="PS51186">
    <property type="entry name" value="GNAT"/>
    <property type="match status" value="1"/>
</dbReference>